<proteinExistence type="predicted"/>
<evidence type="ECO:0000313" key="2">
    <source>
        <dbReference type="EMBL" id="CDW74316.1"/>
    </source>
</evidence>
<reference evidence="2 3" key="1">
    <citation type="submission" date="2014-06" db="EMBL/GenBank/DDBJ databases">
        <authorList>
            <person name="Swart Estienne"/>
        </authorList>
    </citation>
    <scope>NUCLEOTIDE SEQUENCE [LARGE SCALE GENOMIC DNA]</scope>
    <source>
        <strain evidence="2 3">130c</strain>
    </source>
</reference>
<accession>A0A077ZXN6</accession>
<gene>
    <name evidence="2" type="primary">Contig3966.g4248</name>
    <name evidence="2" type="ORF">STYLEM_3311</name>
</gene>
<evidence type="ECO:0000256" key="1">
    <source>
        <dbReference type="SAM" id="Phobius"/>
    </source>
</evidence>
<evidence type="ECO:0008006" key="4">
    <source>
        <dbReference type="Google" id="ProtNLM"/>
    </source>
</evidence>
<dbReference type="InParanoid" id="A0A077ZXN6"/>
<keyword evidence="1" id="KW-1133">Transmembrane helix</keyword>
<feature type="transmembrane region" description="Helical" evidence="1">
    <location>
        <begin position="6"/>
        <end position="29"/>
    </location>
</feature>
<protein>
    <recommendedName>
        <fullName evidence="4">Transmembrane protein</fullName>
    </recommendedName>
</protein>
<keyword evidence="1" id="KW-0812">Transmembrane</keyword>
<dbReference type="EMBL" id="CCKQ01003210">
    <property type="protein sequence ID" value="CDW74316.1"/>
    <property type="molecule type" value="Genomic_DNA"/>
</dbReference>
<keyword evidence="1" id="KW-0472">Membrane</keyword>
<keyword evidence="3" id="KW-1185">Reference proteome</keyword>
<sequence>MYFLFLLIILDILIVLLAQSGYVLLIIIINSSRGIYKLHIWNKFGALSGKQANQILDQKLKDLLQKQNQKEFEKQKRLKEIPSSFQANDSEPIQTILNSKQDILDDQGFHKIIIDNNSLELQEVESLESNNESLKNTNTNLQYGIDNQSQGNHQIVEPLDELDNFNLSKFQDLKYLQEENVQQKFVNKRKSVIQKQNHRLKAKQKQSNNYYYNFNHKKSLNDKFNELDKTDEAYRFDQF</sequence>
<dbReference type="Proteomes" id="UP000039865">
    <property type="component" value="Unassembled WGS sequence"/>
</dbReference>
<name>A0A077ZXN6_STYLE</name>
<evidence type="ECO:0000313" key="3">
    <source>
        <dbReference type="Proteomes" id="UP000039865"/>
    </source>
</evidence>
<dbReference type="AlphaFoldDB" id="A0A077ZXN6"/>
<organism evidence="2 3">
    <name type="scientific">Stylonychia lemnae</name>
    <name type="common">Ciliate</name>
    <dbReference type="NCBI Taxonomy" id="5949"/>
    <lineage>
        <taxon>Eukaryota</taxon>
        <taxon>Sar</taxon>
        <taxon>Alveolata</taxon>
        <taxon>Ciliophora</taxon>
        <taxon>Intramacronucleata</taxon>
        <taxon>Spirotrichea</taxon>
        <taxon>Stichotrichia</taxon>
        <taxon>Sporadotrichida</taxon>
        <taxon>Oxytrichidae</taxon>
        <taxon>Stylonychinae</taxon>
        <taxon>Stylonychia</taxon>
    </lineage>
</organism>